<gene>
    <name evidence="2" type="ORF">FRUB_09951</name>
</gene>
<comment type="caution">
    <text evidence="2">The sequence shown here is derived from an EMBL/GenBank/DDBJ whole genome shotgun (WGS) entry which is preliminary data.</text>
</comment>
<keyword evidence="1" id="KW-0732">Signal</keyword>
<dbReference type="PROSITE" id="PS51318">
    <property type="entry name" value="TAT"/>
    <property type="match status" value="1"/>
</dbReference>
<dbReference type="RefSeq" id="WP_202974187.1">
    <property type="nucleotide sequence ID" value="NZ_NIDE01000019.1"/>
</dbReference>
<evidence type="ECO:0000256" key="1">
    <source>
        <dbReference type="SAM" id="SignalP"/>
    </source>
</evidence>
<name>A0A225DD77_9BACT</name>
<evidence type="ECO:0000313" key="2">
    <source>
        <dbReference type="EMBL" id="OWK35109.1"/>
    </source>
</evidence>
<accession>A0A225DD77</accession>
<proteinExistence type="predicted"/>
<dbReference type="EMBL" id="NIDE01000019">
    <property type="protein sequence ID" value="OWK35109.1"/>
    <property type="molecule type" value="Genomic_DNA"/>
</dbReference>
<feature type="chain" id="PRO_5012171959" evidence="1">
    <location>
        <begin position="28"/>
        <end position="435"/>
    </location>
</feature>
<sequence>MTNRTRRDFLADVGKGMLVASVGPALAADMGLAPAFAGDAPERLTFGDREPLVALMQDTPADKLLPILIAKIQSGTELGTLVGAGALANARTFGGQDYDGYHAFMALVPALTMSKELPEDRRALPVLKVLHRNTQRMQNCGGHKNEVLHPVEAVAELPKDRPAGEVLREATRKKDVAAAERTYAAIAHGDVGEAYNHLQFCVQDEIDVHRVVLAWRSWAILDLVGKDQAHTLLRQSVRFCSAEERGDRTGLRAALPKILDQHRLAGRKVGTREADDAWIEHLAQTIYGGTRAAAADAAAAALAEGMAPEAVGEAISLAANRLVLCDPGRKENEVSAGKPVGSVHGASVGVHASDSANAWRNISRVSDPRNTFASLIVGAYHTAGQAHGQSKQPRPLPEHLEKITAKEAGPLLGEAEAAIRDKDQARAAAAIHRYG</sequence>
<dbReference type="AlphaFoldDB" id="A0A225DD77"/>
<dbReference type="InterPro" id="IPR006311">
    <property type="entry name" value="TAT_signal"/>
</dbReference>
<dbReference type="Proteomes" id="UP000214646">
    <property type="component" value="Unassembled WGS sequence"/>
</dbReference>
<evidence type="ECO:0000313" key="3">
    <source>
        <dbReference type="Proteomes" id="UP000214646"/>
    </source>
</evidence>
<organism evidence="2 3">
    <name type="scientific">Fimbriiglobus ruber</name>
    <dbReference type="NCBI Taxonomy" id="1908690"/>
    <lineage>
        <taxon>Bacteria</taxon>
        <taxon>Pseudomonadati</taxon>
        <taxon>Planctomycetota</taxon>
        <taxon>Planctomycetia</taxon>
        <taxon>Gemmatales</taxon>
        <taxon>Gemmataceae</taxon>
        <taxon>Fimbriiglobus</taxon>
    </lineage>
</organism>
<keyword evidence="3" id="KW-1185">Reference proteome</keyword>
<reference evidence="3" key="1">
    <citation type="submission" date="2017-06" db="EMBL/GenBank/DDBJ databases">
        <title>Genome analysis of Fimbriiglobus ruber SP5, the first member of the order Planctomycetales with confirmed chitinolytic capability.</title>
        <authorList>
            <person name="Ravin N.V."/>
            <person name="Rakitin A.L."/>
            <person name="Ivanova A.A."/>
            <person name="Beletsky A.V."/>
            <person name="Kulichevskaya I.S."/>
            <person name="Mardanov A.V."/>
            <person name="Dedysh S.N."/>
        </authorList>
    </citation>
    <scope>NUCLEOTIDE SEQUENCE [LARGE SCALE GENOMIC DNA]</scope>
    <source>
        <strain evidence="3">SP5</strain>
    </source>
</reference>
<protein>
    <submittedName>
        <fullName evidence="2">Uncharacterized protein</fullName>
    </submittedName>
</protein>
<feature type="signal peptide" evidence="1">
    <location>
        <begin position="1"/>
        <end position="27"/>
    </location>
</feature>